<feature type="non-terminal residue" evidence="4">
    <location>
        <position position="517"/>
    </location>
</feature>
<gene>
    <name evidence="4" type="ORF">M407DRAFT_223474</name>
</gene>
<reference evidence="5" key="2">
    <citation type="submission" date="2015-01" db="EMBL/GenBank/DDBJ databases">
        <title>Evolutionary Origins and Diversification of the Mycorrhizal Mutualists.</title>
        <authorList>
            <consortium name="DOE Joint Genome Institute"/>
            <consortium name="Mycorrhizal Genomics Consortium"/>
            <person name="Kohler A."/>
            <person name="Kuo A."/>
            <person name="Nagy L.G."/>
            <person name="Floudas D."/>
            <person name="Copeland A."/>
            <person name="Barry K.W."/>
            <person name="Cichocki N."/>
            <person name="Veneault-Fourrey C."/>
            <person name="LaButti K."/>
            <person name="Lindquist E.A."/>
            <person name="Lipzen A."/>
            <person name="Lundell T."/>
            <person name="Morin E."/>
            <person name="Murat C."/>
            <person name="Riley R."/>
            <person name="Ohm R."/>
            <person name="Sun H."/>
            <person name="Tunlid A."/>
            <person name="Henrissat B."/>
            <person name="Grigoriev I.V."/>
            <person name="Hibbett D.S."/>
            <person name="Martin F."/>
        </authorList>
    </citation>
    <scope>NUCLEOTIDE SEQUENCE [LARGE SCALE GENOMIC DNA]</scope>
    <source>
        <strain evidence="5">MUT 4182</strain>
    </source>
</reference>
<dbReference type="Pfam" id="PF24883">
    <property type="entry name" value="NPHP3_N"/>
    <property type="match status" value="1"/>
</dbReference>
<dbReference type="InterPro" id="IPR056884">
    <property type="entry name" value="NPHP3-like_N"/>
</dbReference>
<dbReference type="PROSITE" id="PS50294">
    <property type="entry name" value="WD_REPEATS_REGION"/>
    <property type="match status" value="1"/>
</dbReference>
<dbReference type="PANTHER" id="PTHR10039:SF14">
    <property type="entry name" value="NACHT DOMAIN-CONTAINING PROTEIN"/>
    <property type="match status" value="1"/>
</dbReference>
<dbReference type="PANTHER" id="PTHR10039">
    <property type="entry name" value="AMELOGENIN"/>
    <property type="match status" value="1"/>
</dbReference>
<dbReference type="SUPFAM" id="SSF50998">
    <property type="entry name" value="Quinoprotein alcohol dehydrogenase-like"/>
    <property type="match status" value="1"/>
</dbReference>
<evidence type="ECO:0000256" key="2">
    <source>
        <dbReference type="PROSITE-ProRule" id="PRU00221"/>
    </source>
</evidence>
<evidence type="ECO:0000256" key="1">
    <source>
        <dbReference type="ARBA" id="ARBA00022737"/>
    </source>
</evidence>
<dbReference type="Pfam" id="PF00400">
    <property type="entry name" value="WD40"/>
    <property type="match status" value="2"/>
</dbReference>
<keyword evidence="2" id="KW-0853">WD repeat</keyword>
<organism evidence="4 5">
    <name type="scientific">Tulasnella calospora MUT 4182</name>
    <dbReference type="NCBI Taxonomy" id="1051891"/>
    <lineage>
        <taxon>Eukaryota</taxon>
        <taxon>Fungi</taxon>
        <taxon>Dikarya</taxon>
        <taxon>Basidiomycota</taxon>
        <taxon>Agaricomycotina</taxon>
        <taxon>Agaricomycetes</taxon>
        <taxon>Cantharellales</taxon>
        <taxon>Tulasnellaceae</taxon>
        <taxon>Tulasnella</taxon>
    </lineage>
</organism>
<keyword evidence="1" id="KW-0677">Repeat</keyword>
<dbReference type="Proteomes" id="UP000054248">
    <property type="component" value="Unassembled WGS sequence"/>
</dbReference>
<evidence type="ECO:0000259" key="3">
    <source>
        <dbReference type="Pfam" id="PF24883"/>
    </source>
</evidence>
<feature type="domain" description="Nephrocystin 3-like N-terminal" evidence="3">
    <location>
        <begin position="3"/>
        <end position="171"/>
    </location>
</feature>
<dbReference type="STRING" id="1051891.A0A0C3Q714"/>
<dbReference type="HOGENOM" id="CLU_582126_0_0_1"/>
<dbReference type="Gene3D" id="3.40.50.300">
    <property type="entry name" value="P-loop containing nucleotide triphosphate hydrolases"/>
    <property type="match status" value="1"/>
</dbReference>
<dbReference type="InterPro" id="IPR001680">
    <property type="entry name" value="WD40_rpt"/>
</dbReference>
<dbReference type="InterPro" id="IPR011047">
    <property type="entry name" value="Quinoprotein_ADH-like_sf"/>
</dbReference>
<sequence length="517" mass="56878">MGTRTSILQTISAWIDDPNEPPIYWLSGMAGIGKSTIAHTIAEQEDKKHRLGASFFFSRAEADRRNHLLVYPTIAYQLAGFNDSLRESIVQALETDADIGGRQMQKQFDHLIAGPLSKLKLPGKTILFVLDALDECDLATGAVEILTRCAVELPRISKEIGVSLKLFLTSRPELHIHDQFNERSLQGAFNSFVLHDAEQSVVRADIELFLTQRLGDLAIHYRVSQPWPTAEEIKALALRSDNLFVFASTTINFIGGVKSGRALQHRLDRLLKPDPNNSTSAYAQLDALYCQVLVDAENELEETLPNPKETFRKVLETIVLLLNPLPVTSLAELLSLEMDDVLTATQDLRSILIIPDDPTSSKTIHIFHPSFYDFITSTGRDSKGFMIATIHAGGREGVCVMAYFPDGQRIATGDETGRITVWSTSTGAEIVSMQEQEYGSKRKIESLAVSGDGSRIASLHQRIYQPKQINLWDATAGGGSLLGKIGGPVSTIQSIAFSPIEMILASVASDGTLQTWD</sequence>
<reference evidence="4 5" key="1">
    <citation type="submission" date="2014-04" db="EMBL/GenBank/DDBJ databases">
        <authorList>
            <consortium name="DOE Joint Genome Institute"/>
            <person name="Kuo A."/>
            <person name="Girlanda M."/>
            <person name="Perotto S."/>
            <person name="Kohler A."/>
            <person name="Nagy L.G."/>
            <person name="Floudas D."/>
            <person name="Copeland A."/>
            <person name="Barry K.W."/>
            <person name="Cichocki N."/>
            <person name="Veneault-Fourrey C."/>
            <person name="LaButti K."/>
            <person name="Lindquist E.A."/>
            <person name="Lipzen A."/>
            <person name="Lundell T."/>
            <person name="Morin E."/>
            <person name="Murat C."/>
            <person name="Sun H."/>
            <person name="Tunlid A."/>
            <person name="Henrissat B."/>
            <person name="Grigoriev I.V."/>
            <person name="Hibbett D.S."/>
            <person name="Martin F."/>
            <person name="Nordberg H.P."/>
            <person name="Cantor M.N."/>
            <person name="Hua S.X."/>
        </authorList>
    </citation>
    <scope>NUCLEOTIDE SEQUENCE [LARGE SCALE GENOMIC DNA]</scope>
    <source>
        <strain evidence="4 5">MUT 4182</strain>
    </source>
</reference>
<dbReference type="SMART" id="SM00320">
    <property type="entry name" value="WD40"/>
    <property type="match status" value="3"/>
</dbReference>
<keyword evidence="5" id="KW-1185">Reference proteome</keyword>
<feature type="repeat" description="WD" evidence="2">
    <location>
        <begin position="485"/>
        <end position="517"/>
    </location>
</feature>
<dbReference type="SUPFAM" id="SSF52540">
    <property type="entry name" value="P-loop containing nucleoside triphosphate hydrolases"/>
    <property type="match status" value="1"/>
</dbReference>
<dbReference type="Gene3D" id="2.130.10.10">
    <property type="entry name" value="YVTN repeat-like/Quinoprotein amine dehydrogenase"/>
    <property type="match status" value="1"/>
</dbReference>
<proteinExistence type="predicted"/>
<name>A0A0C3Q714_9AGAM</name>
<dbReference type="AlphaFoldDB" id="A0A0C3Q714"/>
<dbReference type="EMBL" id="KN823234">
    <property type="protein sequence ID" value="KIO19219.1"/>
    <property type="molecule type" value="Genomic_DNA"/>
</dbReference>
<dbReference type="InterPro" id="IPR027417">
    <property type="entry name" value="P-loop_NTPase"/>
</dbReference>
<protein>
    <recommendedName>
        <fullName evidence="3">Nephrocystin 3-like N-terminal domain-containing protein</fullName>
    </recommendedName>
</protein>
<evidence type="ECO:0000313" key="5">
    <source>
        <dbReference type="Proteomes" id="UP000054248"/>
    </source>
</evidence>
<dbReference type="OrthoDB" id="5967843at2759"/>
<dbReference type="PROSITE" id="PS50082">
    <property type="entry name" value="WD_REPEATS_2"/>
    <property type="match status" value="2"/>
</dbReference>
<evidence type="ECO:0000313" key="4">
    <source>
        <dbReference type="EMBL" id="KIO19219.1"/>
    </source>
</evidence>
<feature type="repeat" description="WD" evidence="2">
    <location>
        <begin position="391"/>
        <end position="432"/>
    </location>
</feature>
<accession>A0A0C3Q714</accession>
<dbReference type="InterPro" id="IPR015943">
    <property type="entry name" value="WD40/YVTN_repeat-like_dom_sf"/>
</dbReference>